<sequence>MAFRRFAITGIVGAGSLVMIKEYYEKSRVKASWTTHHNTPEPSRKWDDNWDCRRPTPCKEVDSSGDKEVAVPTATRHLILIRHGQYNLKGKQDQDRYLTELGKEQANMTGKRLKELNYPITKVVYSTMTRAQETGKIISSHLPEDVPVENCSLIEEGAPIPPEPPVGHWRPEAQQFFQEGARIEAGFRKYFHRADPNQKEASYEVLVCHANVIRYFVCRALQLPPEAWLRMSLHNGSMTFITIRPNGRVGVRAIGECGYMDPAKLSTT</sequence>
<feature type="binding site" evidence="12">
    <location>
        <begin position="82"/>
        <end position="87"/>
    </location>
    <ligand>
        <name>substrate</name>
    </ligand>
</feature>
<evidence type="ECO:0000256" key="3">
    <source>
        <dbReference type="ARBA" id="ARBA00013081"/>
    </source>
</evidence>
<proteinExistence type="inferred from homology"/>
<keyword evidence="14" id="KW-1185">Reference proteome</keyword>
<evidence type="ECO:0000256" key="2">
    <source>
        <dbReference type="ARBA" id="ARBA00006717"/>
    </source>
</evidence>
<evidence type="ECO:0000256" key="12">
    <source>
        <dbReference type="PIRSR" id="PIRSR613078-2"/>
    </source>
</evidence>
<evidence type="ECO:0000256" key="10">
    <source>
        <dbReference type="ARBA" id="ARBA00047761"/>
    </source>
</evidence>
<comment type="subcellular location">
    <subcellularLocation>
        <location evidence="1">Mitochondrion outer membrane</location>
    </subcellularLocation>
</comment>
<reference evidence="13" key="1">
    <citation type="submission" date="2020-06" db="EMBL/GenBank/DDBJ databases">
        <title>Draft genome of Bugula neritina, a colonial animal packing powerful symbionts and potential medicines.</title>
        <authorList>
            <person name="Rayko M."/>
        </authorList>
    </citation>
    <scope>NUCLEOTIDE SEQUENCE [LARGE SCALE GENOMIC DNA]</scope>
    <source>
        <strain evidence="13">Kwan_BN1</strain>
    </source>
</reference>
<dbReference type="Gene3D" id="3.40.50.1240">
    <property type="entry name" value="Phosphoglycerate mutase-like"/>
    <property type="match status" value="1"/>
</dbReference>
<dbReference type="SMART" id="SM00855">
    <property type="entry name" value="PGAM"/>
    <property type="match status" value="1"/>
</dbReference>
<organism evidence="13 14">
    <name type="scientific">Bugula neritina</name>
    <name type="common">Brown bryozoan</name>
    <name type="synonym">Sertularia neritina</name>
    <dbReference type="NCBI Taxonomy" id="10212"/>
    <lineage>
        <taxon>Eukaryota</taxon>
        <taxon>Metazoa</taxon>
        <taxon>Spiralia</taxon>
        <taxon>Lophotrochozoa</taxon>
        <taxon>Bryozoa</taxon>
        <taxon>Gymnolaemata</taxon>
        <taxon>Cheilostomatida</taxon>
        <taxon>Flustrina</taxon>
        <taxon>Buguloidea</taxon>
        <taxon>Bugulidae</taxon>
        <taxon>Bugula</taxon>
    </lineage>
</organism>
<dbReference type="Pfam" id="PF00300">
    <property type="entry name" value="His_Phos_1"/>
    <property type="match status" value="2"/>
</dbReference>
<protein>
    <recommendedName>
        <fullName evidence="8">Serine/threonine-protein phosphatase PGAM5, mitochondrial</fullName>
        <ecNumber evidence="3">3.1.3.16</ecNumber>
    </recommendedName>
    <alternativeName>
        <fullName evidence="9">Serine/threonine-protein phosphatase Pgam5, mitochondrial</fullName>
    </alternativeName>
</protein>
<keyword evidence="6" id="KW-0496">Mitochondrion</keyword>
<evidence type="ECO:0000256" key="4">
    <source>
        <dbReference type="ARBA" id="ARBA00022787"/>
    </source>
</evidence>
<dbReference type="InterPro" id="IPR013078">
    <property type="entry name" value="His_Pase_superF_clade-1"/>
</dbReference>
<comment type="caution">
    <text evidence="13">The sequence shown here is derived from an EMBL/GenBank/DDBJ whole genome shotgun (WGS) entry which is preliminary data.</text>
</comment>
<comment type="catalytic activity">
    <reaction evidence="10">
        <text>O-phospho-L-seryl-[protein] + H2O = L-seryl-[protein] + phosphate</text>
        <dbReference type="Rhea" id="RHEA:20629"/>
        <dbReference type="Rhea" id="RHEA-COMP:9863"/>
        <dbReference type="Rhea" id="RHEA-COMP:11604"/>
        <dbReference type="ChEBI" id="CHEBI:15377"/>
        <dbReference type="ChEBI" id="CHEBI:29999"/>
        <dbReference type="ChEBI" id="CHEBI:43474"/>
        <dbReference type="ChEBI" id="CHEBI:83421"/>
        <dbReference type="EC" id="3.1.3.16"/>
    </reaction>
</comment>
<dbReference type="InterPro" id="IPR029033">
    <property type="entry name" value="His_PPase_superfam"/>
</dbReference>
<evidence type="ECO:0000256" key="1">
    <source>
        <dbReference type="ARBA" id="ARBA00004294"/>
    </source>
</evidence>
<feature type="binding site" evidence="12">
    <location>
        <position position="130"/>
    </location>
    <ligand>
        <name>substrate</name>
    </ligand>
</feature>
<keyword evidence="5" id="KW-0378">Hydrolase</keyword>
<evidence type="ECO:0000256" key="11">
    <source>
        <dbReference type="ARBA" id="ARBA00048336"/>
    </source>
</evidence>
<name>A0A7J7IWZ4_BUGNE</name>
<dbReference type="SUPFAM" id="SSF53254">
    <property type="entry name" value="Phosphoglycerate mutase-like"/>
    <property type="match status" value="1"/>
</dbReference>
<accession>A0A7J7IWZ4</accession>
<dbReference type="FunFam" id="3.40.50.1240:FF:000009">
    <property type="entry name" value="serine/threonine-protein phosphatase PGAM5, mitochondrial isoform X1"/>
    <property type="match status" value="1"/>
</dbReference>
<dbReference type="Proteomes" id="UP000593567">
    <property type="component" value="Unassembled WGS sequence"/>
</dbReference>
<evidence type="ECO:0000313" key="14">
    <source>
        <dbReference type="Proteomes" id="UP000593567"/>
    </source>
</evidence>
<gene>
    <name evidence="13" type="ORF">EB796_023306</name>
</gene>
<evidence type="ECO:0000313" key="13">
    <source>
        <dbReference type="EMBL" id="KAF6018370.1"/>
    </source>
</evidence>
<dbReference type="PANTHER" id="PTHR20935:SF0">
    <property type="entry name" value="SERINE_THREONINE-PROTEIN PHOSPHATASE PGAM5, MITOCHONDRIAL"/>
    <property type="match status" value="1"/>
</dbReference>
<dbReference type="GO" id="GO:0090141">
    <property type="term" value="P:positive regulation of mitochondrial fission"/>
    <property type="evidence" value="ECO:0007669"/>
    <property type="project" value="TreeGrafter"/>
</dbReference>
<dbReference type="EC" id="3.1.3.16" evidence="3"/>
<dbReference type="EMBL" id="VXIV02003314">
    <property type="protein sequence ID" value="KAF6018370.1"/>
    <property type="molecule type" value="Genomic_DNA"/>
</dbReference>
<evidence type="ECO:0000256" key="7">
    <source>
        <dbReference type="ARBA" id="ARBA00023136"/>
    </source>
</evidence>
<keyword evidence="4" id="KW-1000">Mitochondrion outer membrane</keyword>
<dbReference type="AlphaFoldDB" id="A0A7J7IWZ4"/>
<keyword evidence="7" id="KW-0472">Membrane</keyword>
<dbReference type="CDD" id="cd07067">
    <property type="entry name" value="HP_PGM_like"/>
    <property type="match status" value="1"/>
</dbReference>
<dbReference type="GO" id="GO:0004722">
    <property type="term" value="F:protein serine/threonine phosphatase activity"/>
    <property type="evidence" value="ECO:0007669"/>
    <property type="project" value="UniProtKB-EC"/>
</dbReference>
<comment type="similarity">
    <text evidence="2">Belongs to the phosphoglycerate mutase family. BPG-dependent PGAM subfamily.</text>
</comment>
<dbReference type="OrthoDB" id="2118094at2759"/>
<dbReference type="InterPro" id="IPR051021">
    <property type="entry name" value="Mito_Ser/Thr_phosphatase"/>
</dbReference>
<evidence type="ECO:0000256" key="9">
    <source>
        <dbReference type="ARBA" id="ARBA00040722"/>
    </source>
</evidence>
<evidence type="ECO:0000256" key="6">
    <source>
        <dbReference type="ARBA" id="ARBA00023128"/>
    </source>
</evidence>
<evidence type="ECO:0000256" key="8">
    <source>
        <dbReference type="ARBA" id="ARBA00039765"/>
    </source>
</evidence>
<evidence type="ECO:0000256" key="5">
    <source>
        <dbReference type="ARBA" id="ARBA00022801"/>
    </source>
</evidence>
<comment type="catalytic activity">
    <reaction evidence="11">
        <text>O-phospho-L-threonyl-[protein] + H2O = L-threonyl-[protein] + phosphate</text>
        <dbReference type="Rhea" id="RHEA:47004"/>
        <dbReference type="Rhea" id="RHEA-COMP:11060"/>
        <dbReference type="Rhea" id="RHEA-COMP:11605"/>
        <dbReference type="ChEBI" id="CHEBI:15377"/>
        <dbReference type="ChEBI" id="CHEBI:30013"/>
        <dbReference type="ChEBI" id="CHEBI:43474"/>
        <dbReference type="ChEBI" id="CHEBI:61977"/>
        <dbReference type="EC" id="3.1.3.16"/>
    </reaction>
</comment>
<dbReference type="PANTHER" id="PTHR20935">
    <property type="entry name" value="PHOSPHOGLYCERATE MUTASE-RELATED"/>
    <property type="match status" value="1"/>
</dbReference>
<dbReference type="GO" id="GO:0005741">
    <property type="term" value="C:mitochondrial outer membrane"/>
    <property type="evidence" value="ECO:0007669"/>
    <property type="project" value="UniProtKB-SubCell"/>
</dbReference>